<proteinExistence type="predicted"/>
<feature type="compositionally biased region" description="Low complexity" evidence="1">
    <location>
        <begin position="1"/>
        <end position="18"/>
    </location>
</feature>
<sequence>MRPILSASSSHVGASSTAIRSASQAVTVSGWSSGTKSQCRPMRKGWRWSRSARADGVQTVTWKMSELEPPWGPISVSRSSQA</sequence>
<protein>
    <submittedName>
        <fullName evidence="2">Uncharacterized protein</fullName>
    </submittedName>
</protein>
<name>A0A7X0C0M6_9ACTN</name>
<dbReference type="EMBL" id="JACHJB010000001">
    <property type="protein sequence ID" value="MBB6346213.1"/>
    <property type="molecule type" value="Genomic_DNA"/>
</dbReference>
<dbReference type="Proteomes" id="UP000583800">
    <property type="component" value="Unassembled WGS sequence"/>
</dbReference>
<feature type="compositionally biased region" description="Polar residues" evidence="1">
    <location>
        <begin position="19"/>
        <end position="38"/>
    </location>
</feature>
<reference evidence="2 3" key="1">
    <citation type="submission" date="2020-08" db="EMBL/GenBank/DDBJ databases">
        <title>Sequencing the genomes of 1000 actinobacteria strains.</title>
        <authorList>
            <person name="Klenk H.-P."/>
        </authorList>
    </citation>
    <scope>NUCLEOTIDE SEQUENCE [LARGE SCALE GENOMIC DNA]</scope>
    <source>
        <strain evidence="2 3">DSM 45913</strain>
    </source>
</reference>
<keyword evidence="3" id="KW-1185">Reference proteome</keyword>
<feature type="region of interest" description="Disordered" evidence="1">
    <location>
        <begin position="1"/>
        <end position="45"/>
    </location>
</feature>
<gene>
    <name evidence="2" type="ORF">FHU36_002722</name>
</gene>
<comment type="caution">
    <text evidence="2">The sequence shown here is derived from an EMBL/GenBank/DDBJ whole genome shotgun (WGS) entry which is preliminary data.</text>
</comment>
<organism evidence="2 3">
    <name type="scientific">Nonomuraea muscovyensis</name>
    <dbReference type="NCBI Taxonomy" id="1124761"/>
    <lineage>
        <taxon>Bacteria</taxon>
        <taxon>Bacillati</taxon>
        <taxon>Actinomycetota</taxon>
        <taxon>Actinomycetes</taxon>
        <taxon>Streptosporangiales</taxon>
        <taxon>Streptosporangiaceae</taxon>
        <taxon>Nonomuraea</taxon>
    </lineage>
</organism>
<evidence type="ECO:0000313" key="2">
    <source>
        <dbReference type="EMBL" id="MBB6346213.1"/>
    </source>
</evidence>
<evidence type="ECO:0000313" key="3">
    <source>
        <dbReference type="Proteomes" id="UP000583800"/>
    </source>
</evidence>
<dbReference type="AlphaFoldDB" id="A0A7X0C0M6"/>
<evidence type="ECO:0000256" key="1">
    <source>
        <dbReference type="SAM" id="MobiDB-lite"/>
    </source>
</evidence>
<accession>A0A7X0C0M6</accession>